<feature type="transmembrane region" description="Helical" evidence="1">
    <location>
        <begin position="20"/>
        <end position="49"/>
    </location>
</feature>
<organism evidence="2 3">
    <name type="scientific">Candidatus Enterocloster excrementipullorum</name>
    <dbReference type="NCBI Taxonomy" id="2838559"/>
    <lineage>
        <taxon>Bacteria</taxon>
        <taxon>Bacillati</taxon>
        <taxon>Bacillota</taxon>
        <taxon>Clostridia</taxon>
        <taxon>Lachnospirales</taxon>
        <taxon>Lachnospiraceae</taxon>
        <taxon>Enterocloster</taxon>
    </lineage>
</organism>
<name>A0A9D2N1T0_9FIRM</name>
<dbReference type="AlphaFoldDB" id="A0A9D2N1T0"/>
<evidence type="ECO:0000313" key="2">
    <source>
        <dbReference type="EMBL" id="HJC06541.1"/>
    </source>
</evidence>
<dbReference type="EMBL" id="DWWT01000053">
    <property type="protein sequence ID" value="HJC06541.1"/>
    <property type="molecule type" value="Genomic_DNA"/>
</dbReference>
<keyword evidence="1" id="KW-0812">Transmembrane</keyword>
<accession>A0A9D2N1T0</accession>
<evidence type="ECO:0000256" key="1">
    <source>
        <dbReference type="SAM" id="Phobius"/>
    </source>
</evidence>
<dbReference type="Proteomes" id="UP000823910">
    <property type="component" value="Unassembled WGS sequence"/>
</dbReference>
<evidence type="ECO:0000313" key="3">
    <source>
        <dbReference type="Proteomes" id="UP000823910"/>
    </source>
</evidence>
<reference evidence="2" key="2">
    <citation type="submission" date="2021-04" db="EMBL/GenBank/DDBJ databases">
        <authorList>
            <person name="Gilroy R."/>
        </authorList>
    </citation>
    <scope>NUCLEOTIDE SEQUENCE</scope>
    <source>
        <strain evidence="2">CHK180-15479</strain>
    </source>
</reference>
<proteinExistence type="predicted"/>
<gene>
    <name evidence="2" type="ORF">H9704_10380</name>
</gene>
<reference evidence="2" key="1">
    <citation type="journal article" date="2021" name="PeerJ">
        <title>Extensive microbial diversity within the chicken gut microbiome revealed by metagenomics and culture.</title>
        <authorList>
            <person name="Gilroy R."/>
            <person name="Ravi A."/>
            <person name="Getino M."/>
            <person name="Pursley I."/>
            <person name="Horton D.L."/>
            <person name="Alikhan N.F."/>
            <person name="Baker D."/>
            <person name="Gharbi K."/>
            <person name="Hall N."/>
            <person name="Watson M."/>
            <person name="Adriaenssens E.M."/>
            <person name="Foster-Nyarko E."/>
            <person name="Jarju S."/>
            <person name="Secka A."/>
            <person name="Antonio M."/>
            <person name="Oren A."/>
            <person name="Chaudhuri R.R."/>
            <person name="La Ragione R."/>
            <person name="Hildebrand F."/>
            <person name="Pallen M.J."/>
        </authorList>
    </citation>
    <scope>NUCLEOTIDE SEQUENCE</scope>
    <source>
        <strain evidence="2">CHK180-15479</strain>
    </source>
</reference>
<keyword evidence="1" id="KW-1133">Transmembrane helix</keyword>
<keyword evidence="1" id="KW-0472">Membrane</keyword>
<protein>
    <submittedName>
        <fullName evidence="2">Uncharacterized protein</fullName>
    </submittedName>
</protein>
<comment type="caution">
    <text evidence="2">The sequence shown here is derived from an EMBL/GenBank/DDBJ whole genome shotgun (WGS) entry which is preliminary data.</text>
</comment>
<sequence>MDTIEAFFGKLADFLWGDWLLFALVNLVWSVQDVALGLLIIPNILALICMGPRVRQTIKEFLNPQNGYVGSEERVK</sequence>